<dbReference type="Pfam" id="PF06130">
    <property type="entry name" value="PTAC"/>
    <property type="match status" value="1"/>
</dbReference>
<dbReference type="EC" id="2.3.1.222" evidence="3 10"/>
<evidence type="ECO:0000256" key="8">
    <source>
        <dbReference type="ARBA" id="ARBA00023315"/>
    </source>
</evidence>
<evidence type="ECO:0000256" key="3">
    <source>
        <dbReference type="ARBA" id="ARBA00012206"/>
    </source>
</evidence>
<keyword evidence="5 10" id="KW-0808">Transferase</keyword>
<evidence type="ECO:0000256" key="7">
    <source>
        <dbReference type="ARBA" id="ARBA00022833"/>
    </source>
</evidence>
<name>A0A1T4K5W7_9ENTE</name>
<protein>
    <recommendedName>
        <fullName evidence="4 10">Phosphate propanoyltransferase</fullName>
        <ecNumber evidence="3 10">2.3.1.222</ecNumber>
    </recommendedName>
</protein>
<dbReference type="Proteomes" id="UP000190328">
    <property type="component" value="Unassembled WGS sequence"/>
</dbReference>
<dbReference type="NCBIfam" id="NF011652">
    <property type="entry name" value="PRK15070.1"/>
    <property type="match status" value="1"/>
</dbReference>
<dbReference type="PIRSF" id="PIRSF010130">
    <property type="entry name" value="PduL"/>
    <property type="match status" value="1"/>
</dbReference>
<evidence type="ECO:0000313" key="12">
    <source>
        <dbReference type="Proteomes" id="UP000190328"/>
    </source>
</evidence>
<dbReference type="RefSeq" id="WP_078806075.1">
    <property type="nucleotide sequence ID" value="NZ_FUXI01000001.1"/>
</dbReference>
<gene>
    <name evidence="11" type="ORF">SAMN02745116_00103</name>
</gene>
<keyword evidence="7" id="KW-0862">Zinc</keyword>
<keyword evidence="8 10" id="KW-0012">Acyltransferase</keyword>
<evidence type="ECO:0000256" key="9">
    <source>
        <dbReference type="ARBA" id="ARBA00047589"/>
    </source>
</evidence>
<dbReference type="InterPro" id="IPR008300">
    <property type="entry name" value="PTAC"/>
</dbReference>
<dbReference type="STRING" id="263852.SAMN02745116_00103"/>
<organism evidence="11 12">
    <name type="scientific">Pilibacter termitis</name>
    <dbReference type="NCBI Taxonomy" id="263852"/>
    <lineage>
        <taxon>Bacteria</taxon>
        <taxon>Bacillati</taxon>
        <taxon>Bacillota</taxon>
        <taxon>Bacilli</taxon>
        <taxon>Lactobacillales</taxon>
        <taxon>Enterococcaceae</taxon>
        <taxon>Pilibacter</taxon>
    </lineage>
</organism>
<reference evidence="11 12" key="1">
    <citation type="submission" date="2017-02" db="EMBL/GenBank/DDBJ databases">
        <authorList>
            <person name="Peterson S.W."/>
        </authorList>
    </citation>
    <scope>NUCLEOTIDE SEQUENCE [LARGE SCALE GENOMIC DNA]</scope>
    <source>
        <strain evidence="11 12">ATCC BAA-1030</strain>
    </source>
</reference>
<accession>A0A1T4K5W7</accession>
<dbReference type="NCBIfam" id="NF040837">
    <property type="entry name" value="BMC_EutD_Gpos"/>
    <property type="match status" value="1"/>
</dbReference>
<dbReference type="UniPathway" id="UPA00621"/>
<comment type="function">
    <text evidence="10">Involved in 1,2-propanediol (1,2-PD) degradation by catalyzing the conversion of propanoyl-CoA to propanoyl-phosphate.</text>
</comment>
<sequence length="210" mass="23039">MDTNIEKIVSEVVKRIKEKESDHSFEIEASARHVHLSQKDLESLFGKGFELTKAKDLSQPGQFASGQRIAVIGPKGMFSNVIILGPTRNSSQVELSLTDLRSIGLNAPVRESGDINGTPGVTLMNGENVVHLEKGLIAAKRHIHMTPEDAEKFGVVNEEIVKVKACGVRPLIFDDVVIRVSKDFATYMHIDTDEANACGFTRGMRGEIVK</sequence>
<dbReference type="PANTHER" id="PTHR39453">
    <property type="entry name" value="PHOSPHATE PROPANOYLTRANSFERASE"/>
    <property type="match status" value="1"/>
</dbReference>
<evidence type="ECO:0000256" key="2">
    <source>
        <dbReference type="ARBA" id="ARBA00007342"/>
    </source>
</evidence>
<keyword evidence="12" id="KW-1185">Reference proteome</keyword>
<comment type="catalytic activity">
    <reaction evidence="9 10">
        <text>propanoyl-CoA + phosphate = propanoyl phosphate + CoA</text>
        <dbReference type="Rhea" id="RHEA:28046"/>
        <dbReference type="ChEBI" id="CHEBI:43474"/>
        <dbReference type="ChEBI" id="CHEBI:57287"/>
        <dbReference type="ChEBI" id="CHEBI:57392"/>
        <dbReference type="ChEBI" id="CHEBI:58933"/>
        <dbReference type="EC" id="2.3.1.222"/>
    </reaction>
</comment>
<evidence type="ECO:0000256" key="4">
    <source>
        <dbReference type="ARBA" id="ARBA00020837"/>
    </source>
</evidence>
<comment type="similarity">
    <text evidence="2 10">Belongs to the PduL family.</text>
</comment>
<comment type="pathway">
    <text evidence="10">Polyol metabolism; 1,2-propanediol degradation.</text>
</comment>
<dbReference type="GO" id="GO:0051144">
    <property type="term" value="P:1,2-propanediol catabolic process"/>
    <property type="evidence" value="ECO:0007669"/>
    <property type="project" value="UniProtKB-UniPathway"/>
</dbReference>
<proteinExistence type="inferred from homology"/>
<keyword evidence="6" id="KW-0479">Metal-binding</keyword>
<evidence type="ECO:0000256" key="10">
    <source>
        <dbReference type="PIRNR" id="PIRNR010130"/>
    </source>
</evidence>
<dbReference type="GO" id="GO:0046872">
    <property type="term" value="F:metal ion binding"/>
    <property type="evidence" value="ECO:0007669"/>
    <property type="project" value="UniProtKB-KW"/>
</dbReference>
<dbReference type="PANTHER" id="PTHR39453:SF1">
    <property type="entry name" value="PHOSPHATE PROPANOYLTRANSFERASE"/>
    <property type="match status" value="1"/>
</dbReference>
<dbReference type="AlphaFoldDB" id="A0A1T4K5W7"/>
<dbReference type="GO" id="GO:0016747">
    <property type="term" value="F:acyltransferase activity, transferring groups other than amino-acyl groups"/>
    <property type="evidence" value="ECO:0007669"/>
    <property type="project" value="InterPro"/>
</dbReference>
<dbReference type="OrthoDB" id="9784365at2"/>
<dbReference type="EMBL" id="FUXI01000001">
    <property type="protein sequence ID" value="SJZ37824.1"/>
    <property type="molecule type" value="Genomic_DNA"/>
</dbReference>
<comment type="cofactor">
    <cofactor evidence="1">
        <name>Zn(2+)</name>
        <dbReference type="ChEBI" id="CHEBI:29105"/>
    </cofactor>
</comment>
<evidence type="ECO:0000256" key="6">
    <source>
        <dbReference type="ARBA" id="ARBA00022723"/>
    </source>
</evidence>
<evidence type="ECO:0000313" key="11">
    <source>
        <dbReference type="EMBL" id="SJZ37824.1"/>
    </source>
</evidence>
<evidence type="ECO:0000256" key="5">
    <source>
        <dbReference type="ARBA" id="ARBA00022679"/>
    </source>
</evidence>
<evidence type="ECO:0000256" key="1">
    <source>
        <dbReference type="ARBA" id="ARBA00001947"/>
    </source>
</evidence>